<keyword evidence="6" id="KW-0677">Repeat</keyword>
<dbReference type="SMART" id="SM00320">
    <property type="entry name" value="WD40"/>
    <property type="match status" value="4"/>
</dbReference>
<dbReference type="GO" id="GO:0045504">
    <property type="term" value="F:dynein heavy chain binding"/>
    <property type="evidence" value="ECO:0007669"/>
    <property type="project" value="TreeGrafter"/>
</dbReference>
<gene>
    <name evidence="14" type="primary">LOC115627913</name>
</gene>
<dbReference type="RefSeq" id="XP_030379668.1">
    <property type="nucleotide sequence ID" value="XM_030523808.1"/>
</dbReference>
<evidence type="ECO:0000256" key="5">
    <source>
        <dbReference type="ARBA" id="ARBA00022701"/>
    </source>
</evidence>
<dbReference type="Proteomes" id="UP000504634">
    <property type="component" value="Unplaced"/>
</dbReference>
<dbReference type="InterPro" id="IPR015943">
    <property type="entry name" value="WD40/YVTN_repeat-like_dom_sf"/>
</dbReference>
<evidence type="ECO:0000256" key="3">
    <source>
        <dbReference type="ARBA" id="ARBA00022490"/>
    </source>
</evidence>
<evidence type="ECO:0000313" key="13">
    <source>
        <dbReference type="Proteomes" id="UP000504634"/>
    </source>
</evidence>
<dbReference type="InterPro" id="IPR001680">
    <property type="entry name" value="WD40_rpt"/>
</dbReference>
<dbReference type="GO" id="GO:0036158">
    <property type="term" value="P:outer dynein arm assembly"/>
    <property type="evidence" value="ECO:0007669"/>
    <property type="project" value="TreeGrafter"/>
</dbReference>
<evidence type="ECO:0000256" key="1">
    <source>
        <dbReference type="ARBA" id="ARBA00004430"/>
    </source>
</evidence>
<dbReference type="GO" id="GO:0045503">
    <property type="term" value="F:dynein light chain binding"/>
    <property type="evidence" value="ECO:0007669"/>
    <property type="project" value="TreeGrafter"/>
</dbReference>
<comment type="similarity">
    <text evidence="2">Belongs to the dynein intermediate chain family.</text>
</comment>
<dbReference type="AlphaFoldDB" id="A0A6J2TWX4"/>
<evidence type="ECO:0000256" key="8">
    <source>
        <dbReference type="ARBA" id="ARBA00023069"/>
    </source>
</evidence>
<evidence type="ECO:0000256" key="2">
    <source>
        <dbReference type="ARBA" id="ARBA00011059"/>
    </source>
</evidence>
<evidence type="ECO:0000256" key="12">
    <source>
        <dbReference type="PROSITE-ProRule" id="PRU00221"/>
    </source>
</evidence>
<dbReference type="GO" id="GO:0036157">
    <property type="term" value="C:outer dynein arm"/>
    <property type="evidence" value="ECO:0007669"/>
    <property type="project" value="TreeGrafter"/>
</dbReference>
<keyword evidence="8" id="KW-0969">Cilium</keyword>
<keyword evidence="4 12" id="KW-0853">WD repeat</keyword>
<evidence type="ECO:0000256" key="6">
    <source>
        <dbReference type="ARBA" id="ARBA00022737"/>
    </source>
</evidence>
<dbReference type="PROSITE" id="PS50082">
    <property type="entry name" value="WD_REPEATS_2"/>
    <property type="match status" value="1"/>
</dbReference>
<accession>A0A6J2TWX4</accession>
<evidence type="ECO:0000256" key="11">
    <source>
        <dbReference type="ARBA" id="ARBA00023273"/>
    </source>
</evidence>
<dbReference type="OrthoDB" id="366230at2759"/>
<keyword evidence="7" id="KW-0243">Dynein</keyword>
<dbReference type="GeneID" id="115627913"/>
<keyword evidence="5" id="KW-0493">Microtubule</keyword>
<evidence type="ECO:0000256" key="4">
    <source>
        <dbReference type="ARBA" id="ARBA00022574"/>
    </source>
</evidence>
<feature type="repeat" description="WD" evidence="12">
    <location>
        <begin position="270"/>
        <end position="313"/>
    </location>
</feature>
<evidence type="ECO:0000256" key="9">
    <source>
        <dbReference type="ARBA" id="ARBA00023175"/>
    </source>
</evidence>
<sequence length="645" mass="73876">MHNFNEFVYSRERGMFGRQCLFSDRNELLLSVQPSGRLRTKYIMANPVDKKTQLSGQMALSVIETENVELEQHGINHYEGGWPKDVNINDEEQTLRHRKKTERDDSWGVQVGKIIRDATAIAYRNNSIDIYKTFFDDALEEPVLKADMSTRDIQIFHDVWMPHRFLRCCDWMPGNNRKFLTTYCNLRRLKKRYKKSAKLMSGFGTSHAFFIWDLKDPLHPIQFFDLKEVLYLTKLCPRDENQLVGGTHSGKVCIWELGETSFPVRKCPLEAAHREATTAICWVHNKANTEFYTGSLDGSVKYWDTRDVQMCTQEFLLEPDTQEIQNRQNAHGATVLEFEYTIPVRYIIGSDMGYVFVGNRKGLSPPEIILNHYRLFIGPIRVIMRNPFFVKNFLIVADWRARIWSEESKGAPSTMYMTSRSQLLCGAWSTGRCSLFATGDASGNLCFWDLLLHQRKPVSTVTFPKAISYLAFRPDGQMIAVSLASGVTHMLSLASGMTSATAREKGLIAAMFEREIGRSKFLEARVEEVKLKRLSHQQKEEERLRLENADLDAIKSLEVDTADPDEFRHEIESDEEFVQAIVDYEITMELMAQKRSKRAITMEKTVFEEIEEEKLMETVDILEDAGAAVAAAVAAGTEPADRKAA</sequence>
<dbReference type="InterPro" id="IPR050687">
    <property type="entry name" value="Dynein_IC"/>
</dbReference>
<dbReference type="PANTHER" id="PTHR12442:SF7">
    <property type="entry name" value="DYNEIN AXONEMAL INTERMEDIATE CHAIN 2"/>
    <property type="match status" value="1"/>
</dbReference>
<keyword evidence="13" id="KW-1185">Reference proteome</keyword>
<dbReference type="SUPFAM" id="SSF50978">
    <property type="entry name" value="WD40 repeat-like"/>
    <property type="match status" value="1"/>
</dbReference>
<dbReference type="GO" id="GO:0005874">
    <property type="term" value="C:microtubule"/>
    <property type="evidence" value="ECO:0007669"/>
    <property type="project" value="UniProtKB-KW"/>
</dbReference>
<dbReference type="PANTHER" id="PTHR12442">
    <property type="entry name" value="DYNEIN INTERMEDIATE CHAIN"/>
    <property type="match status" value="1"/>
</dbReference>
<reference evidence="14" key="1">
    <citation type="submission" date="2025-08" db="UniProtKB">
        <authorList>
            <consortium name="RefSeq"/>
        </authorList>
    </citation>
    <scope>IDENTIFICATION</scope>
    <source>
        <strain evidence="14">11010-0011.00</strain>
        <tissue evidence="14">Whole body</tissue>
    </source>
</reference>
<evidence type="ECO:0000256" key="7">
    <source>
        <dbReference type="ARBA" id="ARBA00023017"/>
    </source>
</evidence>
<protein>
    <submittedName>
        <fullName evidence="14">Dynein intermediate chain 3, ciliary-like</fullName>
    </submittedName>
</protein>
<dbReference type="GO" id="GO:0003341">
    <property type="term" value="P:cilium movement"/>
    <property type="evidence" value="ECO:0007669"/>
    <property type="project" value="TreeGrafter"/>
</dbReference>
<dbReference type="Gene3D" id="2.130.10.10">
    <property type="entry name" value="YVTN repeat-like/Quinoprotein amine dehydrogenase"/>
    <property type="match status" value="2"/>
</dbReference>
<evidence type="ECO:0000256" key="10">
    <source>
        <dbReference type="ARBA" id="ARBA00023212"/>
    </source>
</evidence>
<keyword evidence="9" id="KW-0505">Motor protein</keyword>
<proteinExistence type="inferred from homology"/>
<evidence type="ECO:0000313" key="14">
    <source>
        <dbReference type="RefSeq" id="XP_030379668.1"/>
    </source>
</evidence>
<keyword evidence="3" id="KW-0963">Cytoplasm</keyword>
<dbReference type="InterPro" id="IPR036322">
    <property type="entry name" value="WD40_repeat_dom_sf"/>
</dbReference>
<name>A0A6J2TWX4_DROLE</name>
<keyword evidence="11" id="KW-0966">Cell projection</keyword>
<keyword evidence="10" id="KW-0206">Cytoskeleton</keyword>
<comment type="subcellular location">
    <subcellularLocation>
        <location evidence="1">Cytoplasm</location>
        <location evidence="1">Cytoskeleton</location>
        <location evidence="1">Cilium axoneme</location>
    </subcellularLocation>
</comment>
<organism evidence="13 14">
    <name type="scientific">Drosophila lebanonensis</name>
    <name type="common">Fruit fly</name>
    <name type="synonym">Scaptodrosophila lebanonensis</name>
    <dbReference type="NCBI Taxonomy" id="7225"/>
    <lineage>
        <taxon>Eukaryota</taxon>
        <taxon>Metazoa</taxon>
        <taxon>Ecdysozoa</taxon>
        <taxon>Arthropoda</taxon>
        <taxon>Hexapoda</taxon>
        <taxon>Insecta</taxon>
        <taxon>Pterygota</taxon>
        <taxon>Neoptera</taxon>
        <taxon>Endopterygota</taxon>
        <taxon>Diptera</taxon>
        <taxon>Brachycera</taxon>
        <taxon>Muscomorpha</taxon>
        <taxon>Ephydroidea</taxon>
        <taxon>Drosophilidae</taxon>
        <taxon>Scaptodrosophila</taxon>
    </lineage>
</organism>